<accession>A0A5N6QSC6</accession>
<evidence type="ECO:0000313" key="2">
    <source>
        <dbReference type="EMBL" id="KAE8009388.1"/>
    </source>
</evidence>
<sequence length="320" mass="36245">MDSGATPLRKLPIRTKSKAQKRKAADDASSASALGQVPTTRPDIGFKFRHKSAKKIFLERFHDRTIIAERLVNLSDLQESQFQIISRIFTQRRWEYFISPPARPFINLVRKFYANMEIQQVSDEHVDAPLQIISFIRGMQIVVTREVIAEVTGIPLIEEPGYPYPTEDFPSKTDMTKLFIPLDSYNIWQDYMKFIYALFTDVHIDFASIAIRLMKAIFSETSISLPYGSLISRIIAKFVQIPDSEPTTKHFGPFYTTEPIPSGGVSTSALVSLEDVMATQTTTFSSILTSLQKDVKELKTKVVGSSGVDEENDKEQSMRD</sequence>
<dbReference type="Proteomes" id="UP000327013">
    <property type="component" value="Chromosome 2"/>
</dbReference>
<protein>
    <submittedName>
        <fullName evidence="2">Uncharacterized protein</fullName>
    </submittedName>
</protein>
<feature type="compositionally biased region" description="Basic residues" evidence="1">
    <location>
        <begin position="11"/>
        <end position="22"/>
    </location>
</feature>
<organism evidence="2 3">
    <name type="scientific">Carpinus fangiana</name>
    <dbReference type="NCBI Taxonomy" id="176857"/>
    <lineage>
        <taxon>Eukaryota</taxon>
        <taxon>Viridiplantae</taxon>
        <taxon>Streptophyta</taxon>
        <taxon>Embryophyta</taxon>
        <taxon>Tracheophyta</taxon>
        <taxon>Spermatophyta</taxon>
        <taxon>Magnoliopsida</taxon>
        <taxon>eudicotyledons</taxon>
        <taxon>Gunneridae</taxon>
        <taxon>Pentapetalae</taxon>
        <taxon>rosids</taxon>
        <taxon>fabids</taxon>
        <taxon>Fagales</taxon>
        <taxon>Betulaceae</taxon>
        <taxon>Carpinus</taxon>
    </lineage>
</organism>
<evidence type="ECO:0000256" key="1">
    <source>
        <dbReference type="SAM" id="MobiDB-lite"/>
    </source>
</evidence>
<proteinExistence type="predicted"/>
<dbReference type="AlphaFoldDB" id="A0A5N6QSC6"/>
<dbReference type="EMBL" id="CM017322">
    <property type="protein sequence ID" value="KAE8009388.1"/>
    <property type="molecule type" value="Genomic_DNA"/>
</dbReference>
<feature type="region of interest" description="Disordered" evidence="1">
    <location>
        <begin position="1"/>
        <end position="36"/>
    </location>
</feature>
<keyword evidence="3" id="KW-1185">Reference proteome</keyword>
<name>A0A5N6QSC6_9ROSI</name>
<evidence type="ECO:0000313" key="3">
    <source>
        <dbReference type="Proteomes" id="UP000327013"/>
    </source>
</evidence>
<reference evidence="2 3" key="1">
    <citation type="submission" date="2019-06" db="EMBL/GenBank/DDBJ databases">
        <title>A chromosomal-level reference genome of Carpinus fangiana (Coryloideae, Betulaceae).</title>
        <authorList>
            <person name="Yang X."/>
            <person name="Wang Z."/>
            <person name="Zhang L."/>
            <person name="Hao G."/>
            <person name="Liu J."/>
            <person name="Yang Y."/>
        </authorList>
    </citation>
    <scope>NUCLEOTIDE SEQUENCE [LARGE SCALE GENOMIC DNA]</scope>
    <source>
        <strain evidence="2">Cfa_2016G</strain>
        <tissue evidence="2">Leaf</tissue>
    </source>
</reference>
<gene>
    <name evidence="2" type="ORF">FH972_005826</name>
</gene>